<feature type="domain" description="N-acetyltransferase" evidence="2">
    <location>
        <begin position="1"/>
        <end position="146"/>
    </location>
</feature>
<name>A0A124H699_9ACTN</name>
<dbReference type="InterPro" id="IPR000182">
    <property type="entry name" value="GNAT_dom"/>
</dbReference>
<protein>
    <submittedName>
        <fullName evidence="3">GCN5 family acetyltransferase</fullName>
    </submittedName>
</protein>
<reference evidence="3 4" key="1">
    <citation type="submission" date="2015-10" db="EMBL/GenBank/DDBJ databases">
        <title>Draft genome sequence of Streptomyces curacoi DSM 40107, type strain for the species Streptomyces curacoi.</title>
        <authorList>
            <person name="Ruckert C."/>
            <person name="Winkler A."/>
            <person name="Kalinowski J."/>
            <person name="Kampfer P."/>
            <person name="Glaeser S."/>
        </authorList>
    </citation>
    <scope>NUCLEOTIDE SEQUENCE [LARGE SCALE GENOMIC DNA]</scope>
    <source>
        <strain evidence="3 4">DSM 40107</strain>
    </source>
</reference>
<accession>A0A124H699</accession>
<keyword evidence="4" id="KW-1185">Reference proteome</keyword>
<evidence type="ECO:0000313" key="4">
    <source>
        <dbReference type="Proteomes" id="UP000054024"/>
    </source>
</evidence>
<dbReference type="Pfam" id="PF00583">
    <property type="entry name" value="Acetyltransf_1"/>
    <property type="match status" value="1"/>
</dbReference>
<sequence length="149" mass="16274">MTVDHEPTGPSLQVGGEDEELSRRLDQELTAFNARATGAGEPVEFSVRATDAAGELAGGLTGWVWGTLCGIEMLWVREDQRNAGWGTKLMREAEAEAGRRGCTDILVSSYSFQAPEFYKRLGYHETGRLDGVPGGHQDVYLQKTVGVDR</sequence>
<evidence type="ECO:0000256" key="1">
    <source>
        <dbReference type="SAM" id="MobiDB-lite"/>
    </source>
</evidence>
<dbReference type="OrthoDB" id="9787920at2"/>
<comment type="caution">
    <text evidence="3">The sequence shown here is derived from an EMBL/GenBank/DDBJ whole genome shotgun (WGS) entry which is preliminary data.</text>
</comment>
<dbReference type="SUPFAM" id="SSF55729">
    <property type="entry name" value="Acyl-CoA N-acyltransferases (Nat)"/>
    <property type="match status" value="1"/>
</dbReference>
<dbReference type="EMBL" id="LMWJ01000004">
    <property type="protein sequence ID" value="KUM80178.1"/>
    <property type="molecule type" value="Genomic_DNA"/>
</dbReference>
<gene>
    <name evidence="3" type="ORF">AQI70_08455</name>
</gene>
<dbReference type="RefSeq" id="WP_062146045.1">
    <property type="nucleotide sequence ID" value="NZ_KQ947985.1"/>
</dbReference>
<dbReference type="GO" id="GO:0016747">
    <property type="term" value="F:acyltransferase activity, transferring groups other than amino-acyl groups"/>
    <property type="evidence" value="ECO:0007669"/>
    <property type="project" value="InterPro"/>
</dbReference>
<dbReference type="Proteomes" id="UP000054024">
    <property type="component" value="Unassembled WGS sequence"/>
</dbReference>
<evidence type="ECO:0000259" key="2">
    <source>
        <dbReference type="PROSITE" id="PS51186"/>
    </source>
</evidence>
<proteinExistence type="predicted"/>
<organism evidence="3 4">
    <name type="scientific">Streptomyces curacoi</name>
    <dbReference type="NCBI Taxonomy" id="146536"/>
    <lineage>
        <taxon>Bacteria</taxon>
        <taxon>Bacillati</taxon>
        <taxon>Actinomycetota</taxon>
        <taxon>Actinomycetes</taxon>
        <taxon>Kitasatosporales</taxon>
        <taxon>Streptomycetaceae</taxon>
        <taxon>Streptomyces</taxon>
    </lineage>
</organism>
<evidence type="ECO:0000313" key="3">
    <source>
        <dbReference type="EMBL" id="KUM80178.1"/>
    </source>
</evidence>
<dbReference type="STRING" id="146536.AQI70_08455"/>
<dbReference type="PROSITE" id="PS51186">
    <property type="entry name" value="GNAT"/>
    <property type="match status" value="1"/>
</dbReference>
<dbReference type="InterPro" id="IPR016181">
    <property type="entry name" value="Acyl_CoA_acyltransferase"/>
</dbReference>
<dbReference type="AlphaFoldDB" id="A0A124H699"/>
<dbReference type="Gene3D" id="3.40.630.30">
    <property type="match status" value="1"/>
</dbReference>
<keyword evidence="3" id="KW-0808">Transferase</keyword>
<feature type="region of interest" description="Disordered" evidence="1">
    <location>
        <begin position="1"/>
        <end position="20"/>
    </location>
</feature>
<dbReference type="CDD" id="cd04301">
    <property type="entry name" value="NAT_SF"/>
    <property type="match status" value="1"/>
</dbReference>